<dbReference type="Gene3D" id="3.40.50.1820">
    <property type="entry name" value="alpha/beta hydrolase"/>
    <property type="match status" value="1"/>
</dbReference>
<dbReference type="RefSeq" id="WP_166824229.1">
    <property type="nucleotide sequence ID" value="NZ_JAAOLX010000003.1"/>
</dbReference>
<evidence type="ECO:0000313" key="4">
    <source>
        <dbReference type="Proteomes" id="UP000712570"/>
    </source>
</evidence>
<keyword evidence="4" id="KW-1185">Reference proteome</keyword>
<dbReference type="EMBL" id="JAAOLX010000003">
    <property type="protein sequence ID" value="NHQ86021.1"/>
    <property type="molecule type" value="Genomic_DNA"/>
</dbReference>
<sequence>MLQFLKRLYLTGLAGFSVFYAGNIFAATVPAIEDFFRKPDMVQPVMSPSGQYIAALMSVGAEKRLRLVVLNMDDLSKPRVVAGFADANISDVHWVNDDRLIFSADDGQSPYASHQGAGLYAVDREGRSTVRRLIKRSWSKISEAGVIDHELSALHGFFAPLNDGSDDIIVARYNLDNLHELRSLTLLRLNTRTGLSKTLTQGAPQGARHWVVDAQGNPRVVVASVGAKARLYWKPKPQDEWGLVQEGELFGNNALSFDPLFLSSNNVLYAKAYADAKADTLSLVSIDLNNKPLKPEPVLSLKGYDFSGGLILDEQRQGLLGVNYLTDARGSHWFDPQMKAWQDKVNELLPATLNLFACRNCRQAKQLLLTSYSDRQPPVYRLFNPQSGELTLLAPSRKWVSAEQMASRDLEHFPARDGLDIPVHITRPAEQKGPAPMVVLVHGGPYVRGGEWGWDSQSQFLASRGYVVIEPEYRGSTGFGTKHFKAGWKQWGLKMQDDIADATLWAIKQGFADAKRVCIAGASYGGYATLMGLIRYPELYRCGVNWVGVTDINLMYSINWSDSDEVWKTYGMPVLVGDPVKDAAQLEQTSPLKQAKRLTQPLLLAYGGEDRRVPFDHGTLLRRALEPHNPNTEWIFYRDEGHGWSQEENQVDFWSRVEKFLDKNLKP</sequence>
<dbReference type="SUPFAM" id="SSF53474">
    <property type="entry name" value="alpha/beta-Hydrolases"/>
    <property type="match status" value="1"/>
</dbReference>
<dbReference type="Pfam" id="PF00326">
    <property type="entry name" value="Peptidase_S9"/>
    <property type="match status" value="1"/>
</dbReference>
<dbReference type="InterPro" id="IPR001375">
    <property type="entry name" value="Peptidase_S9_cat"/>
</dbReference>
<comment type="caution">
    <text evidence="3">The sequence shown here is derived from an EMBL/GenBank/DDBJ whole genome shotgun (WGS) entry which is preliminary data.</text>
</comment>
<dbReference type="PANTHER" id="PTHR42776">
    <property type="entry name" value="SERINE PEPTIDASE S9 FAMILY MEMBER"/>
    <property type="match status" value="1"/>
</dbReference>
<evidence type="ECO:0000259" key="2">
    <source>
        <dbReference type="Pfam" id="PF00326"/>
    </source>
</evidence>
<evidence type="ECO:0000256" key="1">
    <source>
        <dbReference type="ARBA" id="ARBA00022801"/>
    </source>
</evidence>
<evidence type="ECO:0000313" key="3">
    <source>
        <dbReference type="EMBL" id="NHQ86021.1"/>
    </source>
</evidence>
<dbReference type="PANTHER" id="PTHR42776:SF27">
    <property type="entry name" value="DIPEPTIDYL PEPTIDASE FAMILY MEMBER 6"/>
    <property type="match status" value="1"/>
</dbReference>
<dbReference type="InterPro" id="IPR029058">
    <property type="entry name" value="AB_hydrolase_fold"/>
</dbReference>
<reference evidence="3 4" key="1">
    <citation type="submission" date="2020-03" db="EMBL/GenBank/DDBJ databases">
        <title>Draft genome sequence of environmentally isolated violet-colored cultures.</title>
        <authorList>
            <person name="Wilson H.S."/>
        </authorList>
    </citation>
    <scope>NUCLEOTIDE SEQUENCE [LARGE SCALE GENOMIC DNA]</scope>
    <source>
        <strain evidence="3 4">HSC-16F04</strain>
    </source>
</reference>
<organism evidence="3 4">
    <name type="scientific">Iodobacter violaceini</name>
    <dbReference type="NCBI Taxonomy" id="3044271"/>
    <lineage>
        <taxon>Bacteria</taxon>
        <taxon>Pseudomonadati</taxon>
        <taxon>Pseudomonadota</taxon>
        <taxon>Betaproteobacteria</taxon>
        <taxon>Neisseriales</taxon>
        <taxon>Chitinibacteraceae</taxon>
        <taxon>Iodobacter</taxon>
    </lineage>
</organism>
<accession>A0ABX0KNJ1</accession>
<dbReference type="Proteomes" id="UP000712570">
    <property type="component" value="Unassembled WGS sequence"/>
</dbReference>
<dbReference type="SUPFAM" id="SSF75011">
    <property type="entry name" value="3-carboxy-cis,cis-mucoante lactonizing enzyme"/>
    <property type="match status" value="1"/>
</dbReference>
<protein>
    <submittedName>
        <fullName evidence="3">S9 family peptidase</fullName>
    </submittedName>
</protein>
<gene>
    <name evidence="3" type="ORF">HA050_07805</name>
</gene>
<name>A0ABX0KNJ1_9NEIS</name>
<proteinExistence type="predicted"/>
<keyword evidence="1" id="KW-0378">Hydrolase</keyword>
<feature type="domain" description="Peptidase S9 prolyl oligopeptidase catalytic" evidence="2">
    <location>
        <begin position="455"/>
        <end position="666"/>
    </location>
</feature>